<evidence type="ECO:0000256" key="1">
    <source>
        <dbReference type="SAM" id="MobiDB-lite"/>
    </source>
</evidence>
<keyword evidence="3" id="KW-1185">Reference proteome</keyword>
<proteinExistence type="predicted"/>
<dbReference type="AlphaFoldDB" id="A0A4S5ESE2"/>
<comment type="caution">
    <text evidence="2">The sequence shown here is derived from an EMBL/GenBank/DDBJ whole genome shotgun (WGS) entry which is preliminary data.</text>
</comment>
<reference evidence="2 3" key="1">
    <citation type="submission" date="2019-04" db="EMBL/GenBank/DDBJ databases">
        <title>Draft genome sequences for three unisolated Alnus-infective Frankia Sp+ strains, AgTrS, AiOr and AvVan, the first sequenced Frankia strains able to sporulate in-planta.</title>
        <authorList>
            <person name="Bethencourt L."/>
            <person name="Vautrin F."/>
            <person name="Taib N."/>
            <person name="Dubost A."/>
            <person name="Castro-Garcia L."/>
            <person name="Imbaud O."/>
            <person name="Abrouk D."/>
            <person name="Fournier P."/>
            <person name="Briolay J."/>
            <person name="Nguyen A."/>
            <person name="Normand P."/>
            <person name="Fernandez M.P."/>
            <person name="Brochier-Armanet C."/>
            <person name="Herrera-Belaroussi A."/>
        </authorList>
    </citation>
    <scope>NUCLEOTIDE SEQUENCE [LARGE SCALE GENOMIC DNA]</scope>
    <source>
        <strain evidence="2 3">AvVan</strain>
    </source>
</reference>
<gene>
    <name evidence="2" type="ORF">E7Y31_06135</name>
</gene>
<feature type="region of interest" description="Disordered" evidence="1">
    <location>
        <begin position="1"/>
        <end position="35"/>
    </location>
</feature>
<dbReference type="EMBL" id="SSXH01000092">
    <property type="protein sequence ID" value="THJ75334.1"/>
    <property type="molecule type" value="Genomic_DNA"/>
</dbReference>
<dbReference type="Proteomes" id="UP000305282">
    <property type="component" value="Unassembled WGS sequence"/>
</dbReference>
<feature type="non-terminal residue" evidence="2">
    <location>
        <position position="35"/>
    </location>
</feature>
<sequence>MARELDEDDIRVRPGRSSRPRTRDRPDHAEAVPAV</sequence>
<name>A0A4S5ESE2_9ACTN</name>
<accession>A0A4S5ESE2</accession>
<feature type="compositionally biased region" description="Basic and acidic residues" evidence="1">
    <location>
        <begin position="21"/>
        <end position="35"/>
    </location>
</feature>
<protein>
    <submittedName>
        <fullName evidence="2">Ribosome small subunit-dependent GTPase A</fullName>
    </submittedName>
</protein>
<evidence type="ECO:0000313" key="2">
    <source>
        <dbReference type="EMBL" id="THJ75334.1"/>
    </source>
</evidence>
<organism evidence="2 3">
    <name type="scientific">Candidatus Frankia alpina</name>
    <dbReference type="NCBI Taxonomy" id="2699483"/>
    <lineage>
        <taxon>Bacteria</taxon>
        <taxon>Bacillati</taxon>
        <taxon>Actinomycetota</taxon>
        <taxon>Actinomycetes</taxon>
        <taxon>Frankiales</taxon>
        <taxon>Frankiaceae</taxon>
        <taxon>Frankia</taxon>
    </lineage>
</organism>
<evidence type="ECO:0000313" key="3">
    <source>
        <dbReference type="Proteomes" id="UP000305282"/>
    </source>
</evidence>